<dbReference type="InterPro" id="IPR039355">
    <property type="entry name" value="Transcription_factor_GATA"/>
</dbReference>
<feature type="region of interest" description="Disordered" evidence="10">
    <location>
        <begin position="103"/>
        <end position="127"/>
    </location>
</feature>
<keyword evidence="2" id="KW-0479">Metal-binding</keyword>
<dbReference type="OrthoDB" id="6262889at2759"/>
<dbReference type="PROSITE" id="PS00344">
    <property type="entry name" value="GATA_ZN_FINGER_1"/>
    <property type="match status" value="1"/>
</dbReference>
<keyword evidence="7" id="KW-0804">Transcription</keyword>
<dbReference type="GO" id="GO:0045944">
    <property type="term" value="P:positive regulation of transcription by RNA polymerase II"/>
    <property type="evidence" value="ECO:0007669"/>
    <property type="project" value="TreeGrafter"/>
</dbReference>
<comment type="subcellular location">
    <subcellularLocation>
        <location evidence="1">Nucleus</location>
    </subcellularLocation>
</comment>
<dbReference type="CDD" id="cd00202">
    <property type="entry name" value="ZnF_GATA"/>
    <property type="match status" value="1"/>
</dbReference>
<evidence type="ECO:0000256" key="3">
    <source>
        <dbReference type="ARBA" id="ARBA00022771"/>
    </source>
</evidence>
<dbReference type="AlphaFoldDB" id="A0A8E0VGZ3"/>
<evidence type="ECO:0000256" key="9">
    <source>
        <dbReference type="PROSITE-ProRule" id="PRU00094"/>
    </source>
</evidence>
<dbReference type="GO" id="GO:0000122">
    <property type="term" value="P:negative regulation of transcription by RNA polymerase II"/>
    <property type="evidence" value="ECO:0007669"/>
    <property type="project" value="TreeGrafter"/>
</dbReference>
<sequence>MMNSDDSFPINKYWNFVPTYSTSSPSVPANQNYPNALIMLNSEDEKNTPDCLLPHSPRSSTTHIDFLLKKENLTPNRSTHANSNEEPCPTVVQLTTDVMETSVDSTNRDATSQTSSSESSSQWVHNSVEEETTSYDLTSDASLSCRSFWQNPGADHGSQLHESEMHLTGTLRALPLSPSSHVDKDRTSQSCLSTHFPPACIPIGNYGVCEANCTVSSATESNCSMIHPVCSVSSTATSLCCKSPNSPLTNSDACNQIKSSHSNLFETNTLFVPPMNPLVQNTYNPLNSSSYVFPFVSTHMMNPNPGYTWSRSFSPGEPVVNEVNPLYSVEANSSLSSLYDSTSYERDTRSPLPSGTYSGKYYGCIFFQLGTDHMATSQENGEIVQCVRCGTCGPSSYEWTRDPRTGLYLCASCDVSGSCTFQDVDSELSTHFPATMNGSPRFGSAIQESVREEPTASDSSIYCMRTESDPLGNIPNHIHPSLMDAPETIKSDDSHSCGKSGLIDSNPYSVLGSVPIDQARDRAQKVLSWANEESQYVPLLPGSKFSSFLTTSTMTEWRNSPFPIEVTQASCVIPKPYCCPIIRSSHGSEMIPGSVKEFENVATVHRPGNFVHGQNTNSFESLSIRNSQHSTASSDLDWNYNTQIPLGLLTSPFLSSGSGRTRTSMSVPLTATVGQTILSGLERLPKVNPISFGMNPLGHSKDEQLLTLGQACRRPGQMCTNCNTSATTLWRRNADGDPVCNACGLYYKLHKVNRPISMKKEGIQTRKRKPRNAVSRSNSHGFPTSLQSSTRHGKFSGKSTSSKLLSNKISMSANNRRTGSSTQFASPHSGHTSDRVHTGPVPMMDRLSTYRSSRAIENSGTHFYKTHTSRCTSYSLDQRLSSFPQNHGVFHSYPTGSMETGPDHRPVTASPDRQDSTGLAVSSHSLHNYFDQESERLMLYSNTDKEGIAHLDSTFRSNRPMPNEKVSDVEGREEPGSPSSSSSTKLADAPAGTNEPVWDTPPPIIMTTNCEPVFPSQTYCETPLSNQID</sequence>
<feature type="region of interest" description="Disordered" evidence="10">
    <location>
        <begin position="897"/>
        <end position="919"/>
    </location>
</feature>
<keyword evidence="5" id="KW-0805">Transcription regulation</keyword>
<dbReference type="GO" id="GO:0000981">
    <property type="term" value="F:DNA-binding transcription factor activity, RNA polymerase II-specific"/>
    <property type="evidence" value="ECO:0007669"/>
    <property type="project" value="TreeGrafter"/>
</dbReference>
<dbReference type="SUPFAM" id="SSF57716">
    <property type="entry name" value="Glucocorticoid receptor-like (DNA-binding domain)"/>
    <property type="match status" value="1"/>
</dbReference>
<dbReference type="GO" id="GO:0008270">
    <property type="term" value="F:zinc ion binding"/>
    <property type="evidence" value="ECO:0007669"/>
    <property type="project" value="UniProtKB-KW"/>
</dbReference>
<keyword evidence="13" id="KW-1185">Reference proteome</keyword>
<feature type="domain" description="GATA-type" evidence="11">
    <location>
        <begin position="713"/>
        <end position="766"/>
    </location>
</feature>
<feature type="region of interest" description="Disordered" evidence="10">
    <location>
        <begin position="758"/>
        <end position="844"/>
    </location>
</feature>
<evidence type="ECO:0000256" key="6">
    <source>
        <dbReference type="ARBA" id="ARBA00023125"/>
    </source>
</evidence>
<protein>
    <submittedName>
        <fullName evidence="12">GATA-binding factor A</fullName>
    </submittedName>
</protein>
<dbReference type="GO" id="GO:0000978">
    <property type="term" value="F:RNA polymerase II cis-regulatory region sequence-specific DNA binding"/>
    <property type="evidence" value="ECO:0007669"/>
    <property type="project" value="TreeGrafter"/>
</dbReference>
<dbReference type="InterPro" id="IPR000679">
    <property type="entry name" value="Znf_GATA"/>
</dbReference>
<name>A0A8E0VGZ3_9TREM</name>
<evidence type="ECO:0000313" key="13">
    <source>
        <dbReference type="Proteomes" id="UP000728185"/>
    </source>
</evidence>
<gene>
    <name evidence="12" type="ORF">FBUS_00459</name>
</gene>
<feature type="compositionally biased region" description="Basic and acidic residues" evidence="10">
    <location>
        <begin position="965"/>
        <end position="975"/>
    </location>
</feature>
<evidence type="ECO:0000256" key="2">
    <source>
        <dbReference type="ARBA" id="ARBA00022723"/>
    </source>
</evidence>
<evidence type="ECO:0000313" key="12">
    <source>
        <dbReference type="EMBL" id="KAA0187786.1"/>
    </source>
</evidence>
<dbReference type="FunFam" id="3.30.50.10:FF:000032">
    <property type="entry name" value="Transcription factor GATA-3"/>
    <property type="match status" value="1"/>
</dbReference>
<comment type="caution">
    <text evidence="12">The sequence shown here is derived from an EMBL/GenBank/DDBJ whole genome shotgun (WGS) entry which is preliminary data.</text>
</comment>
<keyword evidence="3 9" id="KW-0863">Zinc-finger</keyword>
<accession>A0A8E0VGZ3</accession>
<dbReference type="PROSITE" id="PS50114">
    <property type="entry name" value="GATA_ZN_FINGER_2"/>
    <property type="match status" value="1"/>
</dbReference>
<feature type="compositionally biased region" description="Polar residues" evidence="10">
    <location>
        <begin position="774"/>
        <end position="790"/>
    </location>
</feature>
<dbReference type="EMBL" id="LUCM01008873">
    <property type="protein sequence ID" value="KAA0187786.1"/>
    <property type="molecule type" value="Genomic_DNA"/>
</dbReference>
<evidence type="ECO:0000256" key="5">
    <source>
        <dbReference type="ARBA" id="ARBA00023015"/>
    </source>
</evidence>
<dbReference type="PANTHER" id="PTHR10071">
    <property type="entry name" value="TRANSCRIPTION FACTOR GATA FAMILY MEMBER"/>
    <property type="match status" value="1"/>
</dbReference>
<dbReference type="PRINTS" id="PR00619">
    <property type="entry name" value="GATAZNFINGER"/>
</dbReference>
<keyword evidence="6" id="KW-0238">DNA-binding</keyword>
<dbReference type="Pfam" id="PF00320">
    <property type="entry name" value="GATA"/>
    <property type="match status" value="1"/>
</dbReference>
<dbReference type="GO" id="GO:0045165">
    <property type="term" value="P:cell fate commitment"/>
    <property type="evidence" value="ECO:0007669"/>
    <property type="project" value="TreeGrafter"/>
</dbReference>
<feature type="compositionally biased region" description="Polar residues" evidence="10">
    <location>
        <begin position="797"/>
        <end position="830"/>
    </location>
</feature>
<feature type="region of interest" description="Disordered" evidence="10">
    <location>
        <begin position="952"/>
        <end position="1004"/>
    </location>
</feature>
<feature type="compositionally biased region" description="Low complexity" evidence="10">
    <location>
        <begin position="111"/>
        <end position="122"/>
    </location>
</feature>
<evidence type="ECO:0000256" key="1">
    <source>
        <dbReference type="ARBA" id="ARBA00004123"/>
    </source>
</evidence>
<reference evidence="12" key="1">
    <citation type="submission" date="2019-05" db="EMBL/GenBank/DDBJ databases">
        <title>Annotation for the trematode Fasciolopsis buski.</title>
        <authorList>
            <person name="Choi Y.-J."/>
        </authorList>
    </citation>
    <scope>NUCLEOTIDE SEQUENCE</scope>
    <source>
        <strain evidence="12">HT</strain>
        <tissue evidence="12">Whole worm</tissue>
    </source>
</reference>
<keyword evidence="8" id="KW-0539">Nucleus</keyword>
<evidence type="ECO:0000256" key="4">
    <source>
        <dbReference type="ARBA" id="ARBA00022833"/>
    </source>
</evidence>
<evidence type="ECO:0000256" key="8">
    <source>
        <dbReference type="ARBA" id="ARBA00023242"/>
    </source>
</evidence>
<evidence type="ECO:0000256" key="7">
    <source>
        <dbReference type="ARBA" id="ARBA00023163"/>
    </source>
</evidence>
<keyword evidence="4" id="KW-0862">Zinc</keyword>
<organism evidence="12 13">
    <name type="scientific">Fasciolopsis buskii</name>
    <dbReference type="NCBI Taxonomy" id="27845"/>
    <lineage>
        <taxon>Eukaryota</taxon>
        <taxon>Metazoa</taxon>
        <taxon>Spiralia</taxon>
        <taxon>Lophotrochozoa</taxon>
        <taxon>Platyhelminthes</taxon>
        <taxon>Trematoda</taxon>
        <taxon>Digenea</taxon>
        <taxon>Plagiorchiida</taxon>
        <taxon>Echinostomata</taxon>
        <taxon>Echinostomatoidea</taxon>
        <taxon>Fasciolidae</taxon>
        <taxon>Fasciolopsis</taxon>
    </lineage>
</organism>
<dbReference type="SMART" id="SM00401">
    <property type="entry name" value="ZnF_GATA"/>
    <property type="match status" value="1"/>
</dbReference>
<dbReference type="InterPro" id="IPR013088">
    <property type="entry name" value="Znf_NHR/GATA"/>
</dbReference>
<evidence type="ECO:0000259" key="11">
    <source>
        <dbReference type="PROSITE" id="PS50114"/>
    </source>
</evidence>
<dbReference type="GO" id="GO:0005634">
    <property type="term" value="C:nucleus"/>
    <property type="evidence" value="ECO:0007669"/>
    <property type="project" value="UniProtKB-SubCell"/>
</dbReference>
<evidence type="ECO:0000256" key="10">
    <source>
        <dbReference type="SAM" id="MobiDB-lite"/>
    </source>
</evidence>
<dbReference type="Gene3D" id="3.30.50.10">
    <property type="entry name" value="Erythroid Transcription Factor GATA-1, subunit A"/>
    <property type="match status" value="1"/>
</dbReference>
<dbReference type="Proteomes" id="UP000728185">
    <property type="component" value="Unassembled WGS sequence"/>
</dbReference>
<dbReference type="PANTHER" id="PTHR10071:SF281">
    <property type="entry name" value="BOX A-BINDING FACTOR-RELATED"/>
    <property type="match status" value="1"/>
</dbReference>
<proteinExistence type="predicted"/>